<evidence type="ECO:0000313" key="3">
    <source>
        <dbReference type="Proteomes" id="UP000033352"/>
    </source>
</evidence>
<keyword evidence="1" id="KW-0472">Membrane</keyword>
<feature type="transmembrane region" description="Helical" evidence="1">
    <location>
        <begin position="6"/>
        <end position="23"/>
    </location>
</feature>
<evidence type="ECO:0000313" key="2">
    <source>
        <dbReference type="EMBL" id="KJN13869.1"/>
    </source>
</evidence>
<organism evidence="2 3">
    <name type="scientific">Enterobacter sichuanensis</name>
    <dbReference type="NCBI Taxonomy" id="2071710"/>
    <lineage>
        <taxon>Bacteria</taxon>
        <taxon>Pseudomonadati</taxon>
        <taxon>Pseudomonadota</taxon>
        <taxon>Gammaproteobacteria</taxon>
        <taxon>Enterobacterales</taxon>
        <taxon>Enterobacteriaceae</taxon>
        <taxon>Enterobacter</taxon>
        <taxon>Enterobacter cloacae complex</taxon>
    </lineage>
</organism>
<accession>A0A0F0ZY88</accession>
<comment type="caution">
    <text evidence="2">The sequence shown here is derived from an EMBL/GenBank/DDBJ whole genome shotgun (WGS) entry which is preliminary data.</text>
</comment>
<name>A0A0F0ZY88_9ENTR</name>
<dbReference type="AlphaFoldDB" id="A0A0F0ZY88"/>
<feature type="transmembrane region" description="Helical" evidence="1">
    <location>
        <begin position="35"/>
        <end position="55"/>
    </location>
</feature>
<dbReference type="EMBL" id="JZYX01000096">
    <property type="protein sequence ID" value="KJN13869.1"/>
    <property type="molecule type" value="Genomic_DNA"/>
</dbReference>
<feature type="transmembrane region" description="Helical" evidence="1">
    <location>
        <begin position="122"/>
        <end position="148"/>
    </location>
</feature>
<gene>
    <name evidence="2" type="ORF">SS37_24865</name>
</gene>
<reference evidence="2 3" key="1">
    <citation type="submission" date="2015-03" db="EMBL/GenBank/DDBJ databases">
        <authorList>
            <person name="McCorrison J."/>
            <person name="Sanka R."/>
            <person name="Adams M."/>
            <person name="Brinkac L."/>
            <person name="Nierman W."/>
            <person name="Sutton G."/>
            <person name="Nelson K."/>
            <person name="Kiedrowski L."/>
            <person name="Guerrero D."/>
            <person name="Bonomo R."/>
        </authorList>
    </citation>
    <scope>NUCLEOTIDE SEQUENCE [LARGE SCALE GENOMIC DNA]</scope>
    <source>
        <strain evidence="2 3">35699</strain>
    </source>
</reference>
<evidence type="ECO:0000256" key="1">
    <source>
        <dbReference type="SAM" id="Phobius"/>
    </source>
</evidence>
<dbReference type="OrthoDB" id="6631114at2"/>
<proteinExistence type="predicted"/>
<keyword evidence="1" id="KW-0812">Transmembrane</keyword>
<keyword evidence="1" id="KW-1133">Transmembrane helix</keyword>
<dbReference type="PATRIC" id="fig|1619248.3.peg.5292"/>
<dbReference type="Proteomes" id="UP000033352">
    <property type="component" value="Unassembled WGS sequence"/>
</dbReference>
<feature type="transmembrane region" description="Helical" evidence="1">
    <location>
        <begin position="75"/>
        <end position="101"/>
    </location>
</feature>
<protein>
    <submittedName>
        <fullName evidence="2">Membrane protein</fullName>
    </submittedName>
</protein>
<sequence length="149" mass="16860">MWYVMIHWLFFILFMIWTLALIWNGKDLFSKKQWCLTGLMFVLVLVATVVIGFTLKWFAQSMSLFSLATAKHYSIIFSMSFLCVWGLKITVVLLCTIFSGITGGHKKYNAENYEAISSITRVVAPGLLIVAKSVVSLGSVLMFSGLWLK</sequence>